<dbReference type="SMART" id="SM00205">
    <property type="entry name" value="THN"/>
    <property type="match status" value="1"/>
</dbReference>
<feature type="disulfide bond" evidence="1">
    <location>
        <begin position="168"/>
        <end position="182"/>
    </location>
</feature>
<dbReference type="InterPro" id="IPR037176">
    <property type="entry name" value="Osmotin/thaumatin-like_sf"/>
</dbReference>
<feature type="disulfide bond" evidence="1">
    <location>
        <begin position="27"/>
        <end position="239"/>
    </location>
</feature>
<feature type="disulfide bond" evidence="1">
    <location>
        <begin position="183"/>
        <end position="193"/>
    </location>
</feature>
<evidence type="ECO:0000313" key="4">
    <source>
        <dbReference type="Proteomes" id="UP001383192"/>
    </source>
</evidence>
<proteinExistence type="predicted"/>
<name>A0AAW0CHM0_9AGAR</name>
<dbReference type="Gene3D" id="2.60.110.10">
    <property type="entry name" value="Thaumatin"/>
    <property type="match status" value="1"/>
</dbReference>
<sequence>MKGLFAVASLAVFTTANARTFTVRNNCGSTIWPAIFTPSGSSPDHATGWEAASGTQETFNVPNDWTSGRIWGRTNCDFSRPGADSCETGGCEGGLECTATGRPPASLAEWTLQGDGNQDFYDVSLVDGFNLPMAITNNVGCPVADCPANLNSGCPGELSVPGGCNSACSANLDGNPEDSANCCSGSHNTPETCPVDGVQFYDYFKDGCPNSYAYAYDEPSGALKQCDSGLAADYTLTFCP</sequence>
<evidence type="ECO:0008006" key="5">
    <source>
        <dbReference type="Google" id="ProtNLM"/>
    </source>
</evidence>
<evidence type="ECO:0000256" key="1">
    <source>
        <dbReference type="PIRSR" id="PIRSR002703-1"/>
    </source>
</evidence>
<dbReference type="PRINTS" id="PR00347">
    <property type="entry name" value="THAUMATIN"/>
</dbReference>
<accession>A0AAW0CHM0</accession>
<protein>
    <recommendedName>
        <fullName evidence="5">Thaumatin-like protein</fullName>
    </recommendedName>
</protein>
<feature type="disulfide bond" evidence="1">
    <location>
        <begin position="146"/>
        <end position="208"/>
    </location>
</feature>
<feature type="chain" id="PRO_5043765727" description="Thaumatin-like protein" evidence="2">
    <location>
        <begin position="19"/>
        <end position="240"/>
    </location>
</feature>
<keyword evidence="2" id="KW-0732">Signal</keyword>
<comment type="caution">
    <text evidence="3">The sequence shown here is derived from an EMBL/GenBank/DDBJ whole genome shotgun (WGS) entry which is preliminary data.</text>
</comment>
<dbReference type="PIRSF" id="PIRSF002703">
    <property type="entry name" value="Thaumatin"/>
    <property type="match status" value="1"/>
</dbReference>
<dbReference type="Pfam" id="PF00314">
    <property type="entry name" value="Thaumatin"/>
    <property type="match status" value="1"/>
</dbReference>
<dbReference type="PROSITE" id="PS51367">
    <property type="entry name" value="THAUMATIN_2"/>
    <property type="match status" value="1"/>
</dbReference>
<gene>
    <name evidence="3" type="ORF">VNI00_011168</name>
</gene>
<dbReference type="SUPFAM" id="SSF49870">
    <property type="entry name" value="Osmotin, thaumatin-like protein"/>
    <property type="match status" value="1"/>
</dbReference>
<evidence type="ECO:0000313" key="3">
    <source>
        <dbReference type="EMBL" id="KAK7037418.1"/>
    </source>
</evidence>
<dbReference type="Proteomes" id="UP001383192">
    <property type="component" value="Unassembled WGS sequence"/>
</dbReference>
<feature type="disulfide bond" evidence="1">
    <location>
        <begin position="76"/>
        <end position="86"/>
    </location>
</feature>
<organism evidence="3 4">
    <name type="scientific">Paramarasmius palmivorus</name>
    <dbReference type="NCBI Taxonomy" id="297713"/>
    <lineage>
        <taxon>Eukaryota</taxon>
        <taxon>Fungi</taxon>
        <taxon>Dikarya</taxon>
        <taxon>Basidiomycota</taxon>
        <taxon>Agaricomycotina</taxon>
        <taxon>Agaricomycetes</taxon>
        <taxon>Agaricomycetidae</taxon>
        <taxon>Agaricales</taxon>
        <taxon>Marasmiineae</taxon>
        <taxon>Marasmiaceae</taxon>
        <taxon>Paramarasmius</taxon>
    </lineage>
</organism>
<dbReference type="EMBL" id="JAYKXP010000047">
    <property type="protein sequence ID" value="KAK7037418.1"/>
    <property type="molecule type" value="Genomic_DNA"/>
</dbReference>
<dbReference type="AlphaFoldDB" id="A0AAW0CHM0"/>
<feature type="disulfide bond" evidence="1">
    <location>
        <begin position="91"/>
        <end position="97"/>
    </location>
</feature>
<dbReference type="PANTHER" id="PTHR31048">
    <property type="entry name" value="OS03G0233200 PROTEIN"/>
    <property type="match status" value="1"/>
</dbReference>
<evidence type="ECO:0000256" key="2">
    <source>
        <dbReference type="SAM" id="SignalP"/>
    </source>
</evidence>
<keyword evidence="1" id="KW-1015">Disulfide bond</keyword>
<feature type="signal peptide" evidence="2">
    <location>
        <begin position="1"/>
        <end position="18"/>
    </location>
</feature>
<keyword evidence="4" id="KW-1185">Reference proteome</keyword>
<dbReference type="InterPro" id="IPR001938">
    <property type="entry name" value="Thaumatin"/>
</dbReference>
<feature type="disulfide bond" evidence="1">
    <location>
        <begin position="154"/>
        <end position="164"/>
    </location>
</feature>
<reference evidence="3 4" key="1">
    <citation type="submission" date="2024-01" db="EMBL/GenBank/DDBJ databases">
        <title>A draft genome for a cacao thread blight-causing isolate of Paramarasmius palmivorus.</title>
        <authorList>
            <person name="Baruah I.K."/>
            <person name="Bukari Y."/>
            <person name="Amoako-Attah I."/>
            <person name="Meinhardt L.W."/>
            <person name="Bailey B.A."/>
            <person name="Cohen S.P."/>
        </authorList>
    </citation>
    <scope>NUCLEOTIDE SEQUENCE [LARGE SCALE GENOMIC DNA]</scope>
    <source>
        <strain evidence="3 4">GH-12</strain>
    </source>
</reference>
<feature type="disulfide bond" evidence="1">
    <location>
        <begin position="141"/>
        <end position="226"/>
    </location>
</feature>